<dbReference type="InterPro" id="IPR007400">
    <property type="entry name" value="PrpF-like"/>
</dbReference>
<keyword evidence="4" id="KW-1185">Reference proteome</keyword>
<dbReference type="Pfam" id="PF04303">
    <property type="entry name" value="PrpF"/>
    <property type="match status" value="1"/>
</dbReference>
<keyword evidence="2 3" id="KW-0413">Isomerase</keyword>
<sequence>MATKSVSPAPSVFATFIRGGTSKAVFFHEKDIPPPGAARDRFLVRIMGSPDPAQIDGMGGGRVVTSKVAIIRPSKRPDADIDYVFAQIGLGEATVSYDANCGNISSGVGPFAINEGLVKSSTWCDGKRVVKIYNTGTGALLVAHVPVDPATGRALEKGNYAISGCQGTGAPILMDYSQ</sequence>
<dbReference type="OrthoDB" id="10267539at2759"/>
<dbReference type="Proteomes" id="UP000711996">
    <property type="component" value="Unassembled WGS sequence"/>
</dbReference>
<evidence type="ECO:0000313" key="4">
    <source>
        <dbReference type="Proteomes" id="UP000711996"/>
    </source>
</evidence>
<dbReference type="Gene3D" id="3.10.310.10">
    <property type="entry name" value="Diaminopimelate Epimerase, Chain A, domain 1"/>
    <property type="match status" value="1"/>
</dbReference>
<accession>A0A9P5K6I8</accession>
<comment type="caution">
    <text evidence="3">The sequence shown here is derived from an EMBL/GenBank/DDBJ whole genome shotgun (WGS) entry which is preliminary data.</text>
</comment>
<reference evidence="3" key="1">
    <citation type="submission" date="2019-06" db="EMBL/GenBank/DDBJ databases">
        <authorList>
            <person name="Gan P."/>
            <person name="Shirasu K."/>
        </authorList>
    </citation>
    <scope>NUCLEOTIDE SEQUENCE [LARGE SCALE GENOMIC DNA]</scope>
    <source>
        <strain evidence="3">CAD2</strain>
    </source>
</reference>
<comment type="similarity">
    <text evidence="1">Belongs to the PrpF family.</text>
</comment>
<dbReference type="EMBL" id="QPMT01000009">
    <property type="protein sequence ID" value="KAF4862126.1"/>
    <property type="molecule type" value="Genomic_DNA"/>
</dbReference>
<gene>
    <name evidence="3" type="primary">mii-2</name>
    <name evidence="3" type="ORF">CGCSCA2_v004066</name>
</gene>
<dbReference type="AlphaFoldDB" id="A0A9P5K6I8"/>
<organism evidence="3 4">
    <name type="scientific">Colletotrichum siamense</name>
    <name type="common">Anthracnose fungus</name>
    <dbReference type="NCBI Taxonomy" id="690259"/>
    <lineage>
        <taxon>Eukaryota</taxon>
        <taxon>Fungi</taxon>
        <taxon>Dikarya</taxon>
        <taxon>Ascomycota</taxon>
        <taxon>Pezizomycotina</taxon>
        <taxon>Sordariomycetes</taxon>
        <taxon>Hypocreomycetidae</taxon>
        <taxon>Glomerellales</taxon>
        <taxon>Glomerellaceae</taxon>
        <taxon>Colletotrichum</taxon>
        <taxon>Colletotrichum gloeosporioides species complex</taxon>
    </lineage>
</organism>
<evidence type="ECO:0000256" key="2">
    <source>
        <dbReference type="ARBA" id="ARBA00023235"/>
    </source>
</evidence>
<dbReference type="PANTHER" id="PTHR43709">
    <property type="entry name" value="ACONITATE ISOMERASE-RELATED"/>
    <property type="match status" value="1"/>
</dbReference>
<evidence type="ECO:0000313" key="3">
    <source>
        <dbReference type="EMBL" id="KAF4862126.1"/>
    </source>
</evidence>
<dbReference type="SUPFAM" id="SSF54506">
    <property type="entry name" value="Diaminopimelate epimerase-like"/>
    <property type="match status" value="1"/>
</dbReference>
<dbReference type="PANTHER" id="PTHR43709:SF2">
    <property type="entry name" value="DUF453 DOMAIN PROTEIN (AFU_ORTHOLOGUE AFUA_6G00360)"/>
    <property type="match status" value="1"/>
</dbReference>
<protein>
    <submittedName>
        <fullName evidence="3">3-methylitaconate isomerase</fullName>
    </submittedName>
</protein>
<proteinExistence type="inferred from homology"/>
<dbReference type="GO" id="GO:0016853">
    <property type="term" value="F:isomerase activity"/>
    <property type="evidence" value="ECO:0007669"/>
    <property type="project" value="UniProtKB-KW"/>
</dbReference>
<name>A0A9P5K6I8_COLSI</name>
<evidence type="ECO:0000256" key="1">
    <source>
        <dbReference type="ARBA" id="ARBA00007673"/>
    </source>
</evidence>